<evidence type="ECO:0000313" key="4">
    <source>
        <dbReference type="Proteomes" id="UP001634007"/>
    </source>
</evidence>
<accession>A0ABD3LCY2</accession>
<organism evidence="3 4">
    <name type="scientific">Eucalyptus globulus</name>
    <name type="common">Tasmanian blue gum</name>
    <dbReference type="NCBI Taxonomy" id="34317"/>
    <lineage>
        <taxon>Eukaryota</taxon>
        <taxon>Viridiplantae</taxon>
        <taxon>Streptophyta</taxon>
        <taxon>Embryophyta</taxon>
        <taxon>Tracheophyta</taxon>
        <taxon>Spermatophyta</taxon>
        <taxon>Magnoliopsida</taxon>
        <taxon>eudicotyledons</taxon>
        <taxon>Gunneridae</taxon>
        <taxon>Pentapetalae</taxon>
        <taxon>rosids</taxon>
        <taxon>malvids</taxon>
        <taxon>Myrtales</taxon>
        <taxon>Myrtaceae</taxon>
        <taxon>Myrtoideae</taxon>
        <taxon>Eucalypteae</taxon>
        <taxon>Eucalyptus</taxon>
    </lineage>
</organism>
<feature type="compositionally biased region" description="Low complexity" evidence="1">
    <location>
        <begin position="435"/>
        <end position="447"/>
    </location>
</feature>
<feature type="domain" description="DUF4283" evidence="2">
    <location>
        <begin position="128"/>
        <end position="206"/>
    </location>
</feature>
<feature type="compositionally biased region" description="Low complexity" evidence="1">
    <location>
        <begin position="75"/>
        <end position="85"/>
    </location>
</feature>
<keyword evidence="4" id="KW-1185">Reference proteome</keyword>
<sequence>MENEANPNHGKDKGLSIRPSPPHLNVRDPSVGPSFVAGNRRVPSASCVPANMRRAPVVDRGRPNRGRSKSKRPSSRGASTTATRRTWAAVASAANKGYDLEYVPPLLKSDKPVVHMDESDIQAADPKLYDCLVGYFIGKNLPFKVVEESLRRAWGPQLQEVLSNSRGVFLLRITDKDFRRKILEGSPITVAKIPLMLQQWQPGVELKKDLHMTVPVWIRLWNLPIAYWSAHSISKVVSTIGRPLYVDQRTERMSMFSFARVCVEITVQHPKCETIELITDGKVDIVEVEFEWKPPACLKCGIFGHSCKNDAPASVEPASVADASAEKANAGTPMVNAEVGANRGKGKEMALQPAPVHDCVNLHNLQSESASADHTAARNGNRSVHIGESSSPQAAPPALSKKASHSSVPSEPAEAEDPEWNQVKRKNKKKKKKQTAQAADAEAPPKASDTTASFALSPLTEEVQALKPDYKAYEDDPREGQSKGILDPLRRAEVRRFVSVNKLCLIGLLETKVPEESFDYISASLIKGWSWIANYNCSPRGRIWVGWNPDIVSFCPISITDQAIHGSLNCILSGRRCSISTVYGEHTFVRRRPLWEDLQHYNEIFQDVAWLVVGDFNAIKDPSDRIGSSTNWIPYFDEFANCLNQTELTDLRFVGLRYSWTTSSGNLRKMRKIDRAMVNNKWNIDFSFSEATFLKPGISDHTPIVVRVVHPPRRRKPFKYFEFWEKHPDFKTIVHQVWSFPVRGVPMFQLVSKLKLLKAHLRHLNRDAFSEISLRAVEAREALYAVQSDLQADPSNLHLAERETYCRRAFIELRNHEESFFR</sequence>
<dbReference type="Pfam" id="PF14111">
    <property type="entry name" value="DUF4283"/>
    <property type="match status" value="1"/>
</dbReference>
<feature type="region of interest" description="Disordered" evidence="1">
    <location>
        <begin position="370"/>
        <end position="452"/>
    </location>
</feature>
<reference evidence="3 4" key="1">
    <citation type="submission" date="2024-11" db="EMBL/GenBank/DDBJ databases">
        <title>Chromosome-level genome assembly of Eucalyptus globulus Labill. provides insights into its genome evolution.</title>
        <authorList>
            <person name="Li X."/>
        </authorList>
    </citation>
    <scope>NUCLEOTIDE SEQUENCE [LARGE SCALE GENOMIC DNA]</scope>
    <source>
        <strain evidence="3">CL2024</strain>
        <tissue evidence="3">Fresh tender leaves</tissue>
    </source>
</reference>
<evidence type="ECO:0000313" key="3">
    <source>
        <dbReference type="EMBL" id="KAL3749604.1"/>
    </source>
</evidence>
<dbReference type="InterPro" id="IPR036691">
    <property type="entry name" value="Endo/exonu/phosph_ase_sf"/>
</dbReference>
<feature type="compositionally biased region" description="Basic residues" evidence="1">
    <location>
        <begin position="63"/>
        <end position="74"/>
    </location>
</feature>
<dbReference type="EMBL" id="JBJKBG010000002">
    <property type="protein sequence ID" value="KAL3749604.1"/>
    <property type="molecule type" value="Genomic_DNA"/>
</dbReference>
<dbReference type="Gene3D" id="3.60.10.10">
    <property type="entry name" value="Endonuclease/exonuclease/phosphatase"/>
    <property type="match status" value="1"/>
</dbReference>
<dbReference type="InterPro" id="IPR040256">
    <property type="entry name" value="At4g02000-like"/>
</dbReference>
<evidence type="ECO:0000256" key="1">
    <source>
        <dbReference type="SAM" id="MobiDB-lite"/>
    </source>
</evidence>
<dbReference type="InterPro" id="IPR025558">
    <property type="entry name" value="DUF4283"/>
</dbReference>
<feature type="compositionally biased region" description="Polar residues" evidence="1">
    <location>
        <begin position="370"/>
        <end position="382"/>
    </location>
</feature>
<dbReference type="Proteomes" id="UP001634007">
    <property type="component" value="Unassembled WGS sequence"/>
</dbReference>
<protein>
    <recommendedName>
        <fullName evidence="2">DUF4283 domain-containing protein</fullName>
    </recommendedName>
</protein>
<dbReference type="AlphaFoldDB" id="A0ABD3LCY2"/>
<proteinExistence type="predicted"/>
<gene>
    <name evidence="3" type="ORF">ACJRO7_010698</name>
</gene>
<feature type="region of interest" description="Disordered" evidence="1">
    <location>
        <begin position="1"/>
        <end position="85"/>
    </location>
</feature>
<dbReference type="PANTHER" id="PTHR31286:SF180">
    <property type="entry name" value="OS10G0362600 PROTEIN"/>
    <property type="match status" value="1"/>
</dbReference>
<dbReference type="PANTHER" id="PTHR31286">
    <property type="entry name" value="GLYCINE-RICH CELL WALL STRUCTURAL PROTEIN 1.8-LIKE"/>
    <property type="match status" value="1"/>
</dbReference>
<evidence type="ECO:0000259" key="2">
    <source>
        <dbReference type="Pfam" id="PF14111"/>
    </source>
</evidence>
<dbReference type="SUPFAM" id="SSF56219">
    <property type="entry name" value="DNase I-like"/>
    <property type="match status" value="1"/>
</dbReference>
<feature type="compositionally biased region" description="Low complexity" evidence="1">
    <location>
        <begin position="389"/>
        <end position="407"/>
    </location>
</feature>
<feature type="compositionally biased region" description="Basic residues" evidence="1">
    <location>
        <begin position="423"/>
        <end position="434"/>
    </location>
</feature>
<name>A0ABD3LCY2_EUCGL</name>
<comment type="caution">
    <text evidence="3">The sequence shown here is derived from an EMBL/GenBank/DDBJ whole genome shotgun (WGS) entry which is preliminary data.</text>
</comment>